<feature type="region of interest" description="Disordered" evidence="7">
    <location>
        <begin position="227"/>
        <end position="277"/>
    </location>
</feature>
<evidence type="ECO:0000256" key="5">
    <source>
        <dbReference type="ARBA" id="ARBA00023242"/>
    </source>
</evidence>
<dbReference type="Gene3D" id="2.30.30.140">
    <property type="match status" value="1"/>
</dbReference>
<dbReference type="CDD" id="cd20404">
    <property type="entry name" value="Tudor_Agenet_AtEML-like"/>
    <property type="match status" value="1"/>
</dbReference>
<dbReference type="OrthoDB" id="435275at2759"/>
<accession>A0A834YX88</accession>
<gene>
    <name evidence="9" type="ORF">HHK36_021562</name>
</gene>
<evidence type="ECO:0000256" key="3">
    <source>
        <dbReference type="ARBA" id="ARBA00023015"/>
    </source>
</evidence>
<name>A0A834YX88_TETSI</name>
<dbReference type="GO" id="GO:0006357">
    <property type="term" value="P:regulation of transcription by RNA polymerase II"/>
    <property type="evidence" value="ECO:0007669"/>
    <property type="project" value="InterPro"/>
</dbReference>
<evidence type="ECO:0000256" key="7">
    <source>
        <dbReference type="SAM" id="MobiDB-lite"/>
    </source>
</evidence>
<feature type="compositionally biased region" description="Basic and acidic residues" evidence="7">
    <location>
        <begin position="34"/>
        <end position="43"/>
    </location>
</feature>
<reference evidence="9 10" key="1">
    <citation type="submission" date="2020-04" db="EMBL/GenBank/DDBJ databases">
        <title>Plant Genome Project.</title>
        <authorList>
            <person name="Zhang R.-G."/>
        </authorList>
    </citation>
    <scope>NUCLEOTIDE SEQUENCE [LARGE SCALE GENOMIC DNA]</scope>
    <source>
        <strain evidence="9">YNK0</strain>
        <tissue evidence="9">Leaf</tissue>
    </source>
</reference>
<keyword evidence="4 6" id="KW-0804">Transcription</keyword>
<sequence length="1727" mass="194561">MENSVDNSDVFEISKKSRSLDLQSLYAENSGVSVHKEEAEGRVLKRKRRSSTENGEFILGQGKKKRRSREEVSLSRLEPVSRKSRQSIHAVDGCGLNSGEPNPSKSGLKLSRLILNRNNQAKEKNYQTLEDGNLQNFSSLSNISHNSDDNIIPIPRRPRGISRRKKLESNHASMHAGTSISKQITSPATSSSKSSSAAKTVKLTGDSVTQIISSEVKLKKVFDDFKKNSSNRANSGRRFKSRNGHSVRHIGDSNSRNRGKRQESAPQNGKCAQGVDPSVDNSVRICKDLQEDDEENLKENAARMLSSRFDPSCTVFSSNSKASASQSMNGLSFTPPFGWAFASPGSNHSAGLESFSADAAGRVLRPRKRHKEKGLTRRRRHFYEIFSRDLDAYWVLNRRIKVFWPLDQSWYFGLVNNYDPERKLHHVKYDDRDEEWINLRNERFKLLLLPSEVPGKSGSKKSGLGDKTKDEENGGVNSEDDNCMGSYMDSEPIISWLSRSTRRVKSSPFGIVKKQKTYSPFKNSVPPMLSEDAANSSQRCLSVDPFKKDTHKLSGNSAVPDRSTAGDMDEKSLKNVTTCSKDRGLPFVYFRRRFHKREQGLGCISGENSGCRSVTGSVTILASIIDRVGALEEYDIALRSSGAKDLRHLGQDSVLWSGEKLGLLKLTIKSKQFKLILGFSSHWVLNFAFGMENFSLYRTLFLLQYGTVMTLWPKVQLEMLFVDNVVGLRLLLFEGCLMQALAFVSLVLVAFHQPNGYGKFVDLQLPVTSIRFKLSSFQDPGKQLVFVFYSFLEVKNSKWLYLDCKLKRHCLVDKQLPLSECTYDNIKVLESESGQLPFASVCVEPTSLQGSQKLSRQGLMHMGISKEPAIHNGISKELISIDLSRSSSYSEDKHRGLPPFGLSFTAAPTFFLSLHLKLLMDQNVASTKFQNHNLGSLLEGPENRGILMGDCSVIGDFSNQDSEITLENNMGSSLRDVAGSGIPPCAKSKAETDALSICNDGDLVKSSHKCLNSELNLTGTSTSVGPQDSGKNEIDGIIRLPKHTCHQSGSEQFLGRSCPTTPNHHYKSEVRRTSHLNGINVEIPSSSQAERQLVDRRTQSSRQSTSDLAWNVNDCVIRSPNPTAPRSIWHRNRLGSASFGHRSKMWSDGKADFIHHSFGNGSRKPRTQFSYLFPFGSYDFGSKPRSHHWKGRPYKRIRNDNEKRASDDTRNSRGHLEELSCDVNVLITVGDRGRRECGALVVLEFVDHKDWRLLIKLAGTTKYSYKAHQFLQPGTTNRYTHAMMWKGGKDWILEFPDRSQWTLFKEMHEECYNRNIRAASVKNIPIPGVRLIEECDNNATEVAFVRSSPKYFQQVDTEVDMAMDSSRVLYDMDSDDEEWILKCRISSDINESNQPGISEEMFERIMDMFEKVSYAQQREDFTCDEIEELMVGLGPIDVIKAVYDRWQQKRQRKGMPLIRQFQPPLWEKYQQQVKEWELAMIKTNSSISNGCKEKSALIEKPPIFAFCLKPRGLEVPNKGSKQRSHRKFLAGGHNSTIFRDQDGLHSFGKKFNGFDSGEEKVVIHGHNQEPSDSSPWLQMSTRVLSPRDAINTGYLSMSSDGSGKNQHPKLYRSKSKKMTKTPYNQRTIGNRNGRYDMGLPEWPSQKQYQPEGSQRHKIEQLGGLAFDEFRLRDASGAAQHASNMAKLKREKAQRLLYRADLAIHKAVVALMTADAIKASSEDPTDDG</sequence>
<evidence type="ECO:0000313" key="9">
    <source>
        <dbReference type="EMBL" id="KAF8393321.1"/>
    </source>
</evidence>
<feature type="compositionally biased region" description="Low complexity" evidence="7">
    <location>
        <begin position="185"/>
        <end position="202"/>
    </location>
</feature>
<keyword evidence="10" id="KW-1185">Reference proteome</keyword>
<comment type="similarity">
    <text evidence="2 6">Belongs to the enhancer of polycomb family.</text>
</comment>
<feature type="compositionally biased region" description="Basic and acidic residues" evidence="7">
    <location>
        <begin position="1197"/>
        <end position="1211"/>
    </location>
</feature>
<feature type="compositionally biased region" description="Polar residues" evidence="7">
    <location>
        <begin position="170"/>
        <end position="184"/>
    </location>
</feature>
<evidence type="ECO:0000256" key="1">
    <source>
        <dbReference type="ARBA" id="ARBA00004123"/>
    </source>
</evidence>
<dbReference type="InterPro" id="IPR002999">
    <property type="entry name" value="Tudor"/>
</dbReference>
<feature type="region of interest" description="Disordered" evidence="7">
    <location>
        <begin position="454"/>
        <end position="483"/>
    </location>
</feature>
<evidence type="ECO:0000256" key="2">
    <source>
        <dbReference type="ARBA" id="ARBA00008035"/>
    </source>
</evidence>
<feature type="compositionally biased region" description="Basic and acidic residues" evidence="7">
    <location>
        <begin position="463"/>
        <end position="472"/>
    </location>
</feature>
<feature type="domain" description="Tudor" evidence="8">
    <location>
        <begin position="392"/>
        <end position="450"/>
    </location>
</feature>
<feature type="region of interest" description="Disordered" evidence="7">
    <location>
        <begin position="165"/>
        <end position="204"/>
    </location>
</feature>
<dbReference type="Proteomes" id="UP000655225">
    <property type="component" value="Unassembled WGS sequence"/>
</dbReference>
<evidence type="ECO:0000256" key="6">
    <source>
        <dbReference type="RuleBase" id="RU361124"/>
    </source>
</evidence>
<keyword evidence="5 6" id="KW-0539">Nucleus</keyword>
<feature type="region of interest" description="Disordered" evidence="7">
    <location>
        <begin position="27"/>
        <end position="108"/>
    </location>
</feature>
<dbReference type="GO" id="GO:0035267">
    <property type="term" value="C:NuA4 histone acetyltransferase complex"/>
    <property type="evidence" value="ECO:0007669"/>
    <property type="project" value="InterPro"/>
</dbReference>
<dbReference type="GO" id="GO:0005634">
    <property type="term" value="C:nucleus"/>
    <property type="evidence" value="ECO:0007669"/>
    <property type="project" value="UniProtKB-SubCell"/>
</dbReference>
<dbReference type="InterPro" id="IPR024943">
    <property type="entry name" value="Enhancer_polycomb"/>
</dbReference>
<evidence type="ECO:0000313" key="10">
    <source>
        <dbReference type="Proteomes" id="UP000655225"/>
    </source>
</evidence>
<keyword evidence="3 6" id="KW-0805">Transcription regulation</keyword>
<dbReference type="EMBL" id="JABCRI010000015">
    <property type="protein sequence ID" value="KAF8393321.1"/>
    <property type="molecule type" value="Genomic_DNA"/>
</dbReference>
<protein>
    <recommendedName>
        <fullName evidence="6">Enhancer of polycomb-like protein</fullName>
    </recommendedName>
</protein>
<comment type="subcellular location">
    <subcellularLocation>
        <location evidence="1 6">Nucleus</location>
    </subcellularLocation>
</comment>
<proteinExistence type="inferred from homology"/>
<evidence type="ECO:0000259" key="8">
    <source>
        <dbReference type="SMART" id="SM00333"/>
    </source>
</evidence>
<feature type="compositionally biased region" description="Basic residues" evidence="7">
    <location>
        <begin position="235"/>
        <end position="248"/>
    </location>
</feature>
<feature type="region of interest" description="Disordered" evidence="7">
    <location>
        <begin position="1082"/>
        <end position="1105"/>
    </location>
</feature>
<comment type="caution">
    <text evidence="9">The sequence shown here is derived from an EMBL/GenBank/DDBJ whole genome shotgun (WGS) entry which is preliminary data.</text>
</comment>
<evidence type="ECO:0000256" key="4">
    <source>
        <dbReference type="ARBA" id="ARBA00023163"/>
    </source>
</evidence>
<feature type="region of interest" description="Disordered" evidence="7">
    <location>
        <begin position="1189"/>
        <end position="1211"/>
    </location>
</feature>
<dbReference type="SMART" id="SM00333">
    <property type="entry name" value="TUDOR"/>
    <property type="match status" value="1"/>
</dbReference>
<dbReference type="PANTHER" id="PTHR14898">
    <property type="entry name" value="ENHANCER OF POLYCOMB"/>
    <property type="match status" value="1"/>
</dbReference>
<dbReference type="InterPro" id="IPR019542">
    <property type="entry name" value="Enhancer_polycomb-like_N"/>
</dbReference>
<organism evidence="9 10">
    <name type="scientific">Tetracentron sinense</name>
    <name type="common">Spur-leaf</name>
    <dbReference type="NCBI Taxonomy" id="13715"/>
    <lineage>
        <taxon>Eukaryota</taxon>
        <taxon>Viridiplantae</taxon>
        <taxon>Streptophyta</taxon>
        <taxon>Embryophyta</taxon>
        <taxon>Tracheophyta</taxon>
        <taxon>Spermatophyta</taxon>
        <taxon>Magnoliopsida</taxon>
        <taxon>Trochodendrales</taxon>
        <taxon>Trochodendraceae</taxon>
        <taxon>Tetracentron</taxon>
    </lineage>
</organism>
<dbReference type="OMA" id="DSFNGRH"/>
<dbReference type="Pfam" id="PF10513">
    <property type="entry name" value="EPL1"/>
    <property type="match status" value="1"/>
</dbReference>